<gene>
    <name evidence="1" type="ORF">RIL96_12715</name>
</gene>
<dbReference type="Gene3D" id="3.30.1780.10">
    <property type="entry name" value="ornithine cyclodeaminase, domain 1"/>
    <property type="match status" value="1"/>
</dbReference>
<dbReference type="PANTHER" id="PTHR13812:SF19">
    <property type="entry name" value="KETIMINE REDUCTASE MU-CRYSTALLIN"/>
    <property type="match status" value="1"/>
</dbReference>
<dbReference type="InterPro" id="IPR023401">
    <property type="entry name" value="ODC_N"/>
</dbReference>
<evidence type="ECO:0000313" key="1">
    <source>
        <dbReference type="EMBL" id="MDR8020422.1"/>
    </source>
</evidence>
<dbReference type="PANTHER" id="PTHR13812">
    <property type="entry name" value="KETIMINE REDUCTASE MU-CRYSTALLIN"/>
    <property type="match status" value="1"/>
</dbReference>
<sequence>MTMLNPDSLPFLDAEEVRRQITPDRTRRLIEEVLSAGFDPAEDPARQHVEAGAGHLLLMPSALNDWVGVKVASVAPGNPAQGLPRIQALYILLDAATLTPRLCLEGSVLTALRTPATTAVACDRLAAQEARSLVVFGSGPQAVEHVIALQQIRALEEITVVGRTPQRGQLAVDELAVRGVSAQLGTPEAAGEADIVVCATSAAEPLFEAGLIADGACVAAMGSHEPDRRELPAGLLSRSLVVVEDAETALREAGDVVLAAAEGAVVREDLHGLAALVRGDVVRRTDRPNVFKGTGMSWQDLAVVSGLAP</sequence>
<dbReference type="EMBL" id="JAVKGR010000028">
    <property type="protein sequence ID" value="MDR8020422.1"/>
    <property type="molecule type" value="Genomic_DNA"/>
</dbReference>
<name>A0ABU2DV79_9MICC</name>
<dbReference type="InterPro" id="IPR003462">
    <property type="entry name" value="ODC_Mu_crystall"/>
</dbReference>
<dbReference type="SUPFAM" id="SSF51735">
    <property type="entry name" value="NAD(P)-binding Rossmann-fold domains"/>
    <property type="match status" value="1"/>
</dbReference>
<comment type="caution">
    <text evidence="1">The sequence shown here is derived from an EMBL/GenBank/DDBJ whole genome shotgun (WGS) entry which is preliminary data.</text>
</comment>
<dbReference type="PIRSF" id="PIRSF001439">
    <property type="entry name" value="CryM"/>
    <property type="match status" value="1"/>
</dbReference>
<dbReference type="InterPro" id="IPR036291">
    <property type="entry name" value="NAD(P)-bd_dom_sf"/>
</dbReference>
<dbReference type="Gene3D" id="3.40.50.720">
    <property type="entry name" value="NAD(P)-binding Rossmann-like Domain"/>
    <property type="match status" value="1"/>
</dbReference>
<evidence type="ECO:0000313" key="2">
    <source>
        <dbReference type="Proteomes" id="UP001251870"/>
    </source>
</evidence>
<organism evidence="1 2">
    <name type="scientific">Nesterenkonia aerolata</name>
    <dbReference type="NCBI Taxonomy" id="3074079"/>
    <lineage>
        <taxon>Bacteria</taxon>
        <taxon>Bacillati</taxon>
        <taxon>Actinomycetota</taxon>
        <taxon>Actinomycetes</taxon>
        <taxon>Micrococcales</taxon>
        <taxon>Micrococcaceae</taxon>
        <taxon>Nesterenkonia</taxon>
    </lineage>
</organism>
<proteinExistence type="predicted"/>
<dbReference type="Proteomes" id="UP001251870">
    <property type="component" value="Unassembled WGS sequence"/>
</dbReference>
<accession>A0ABU2DV79</accession>
<dbReference type="Pfam" id="PF02423">
    <property type="entry name" value="OCD_Mu_crystall"/>
    <property type="match status" value="1"/>
</dbReference>
<reference evidence="1 2" key="1">
    <citation type="submission" date="2023-09" db="EMBL/GenBank/DDBJ databases">
        <title>Description of three actinobacteria isolated from air of manufacturing shop in a pharmaceutical factory.</title>
        <authorList>
            <person name="Zhang D.-F."/>
        </authorList>
    </citation>
    <scope>NUCLEOTIDE SEQUENCE [LARGE SCALE GENOMIC DNA]</scope>
    <source>
        <strain evidence="1 2">LY-0111</strain>
    </source>
</reference>
<protein>
    <submittedName>
        <fullName evidence="1">Ornithine cyclodeaminase family protein</fullName>
    </submittedName>
</protein>
<dbReference type="RefSeq" id="WP_310549404.1">
    <property type="nucleotide sequence ID" value="NZ_JAVKGR010000028.1"/>
</dbReference>
<keyword evidence="2" id="KW-1185">Reference proteome</keyword>